<dbReference type="InterPro" id="IPR023293">
    <property type="entry name" value="dGTP_triP_hydro_central_sf"/>
</dbReference>
<proteinExistence type="predicted"/>
<dbReference type="InterPro" id="IPR050135">
    <property type="entry name" value="dGTPase-like"/>
</dbReference>
<evidence type="ECO:0000313" key="4">
    <source>
        <dbReference type="Proteomes" id="UP000295611"/>
    </source>
</evidence>
<accession>A0A4R7AX01</accession>
<dbReference type="SUPFAM" id="SSF109604">
    <property type="entry name" value="HD-domain/PDEase-like"/>
    <property type="match status" value="1"/>
</dbReference>
<dbReference type="RefSeq" id="WP_243729444.1">
    <property type="nucleotide sequence ID" value="NZ_SNZP01000022.1"/>
</dbReference>
<sequence>MSHFSRMEWRRLLSTRRFKVNQGIVKETRTPATEEGSPGLRTDFHIDHDRVVFSSAFRRLGRKTQVHPLARHDHTHNRLTHSVEVASVGRSLGNRVGMMMQHAQILPAGYTPHDIGAVVQVACLAHDIGNPPFGHTGEDAMRDWFRQPKNAHFLAPLSAEEQRDIQTYEGNAHSLRMVGSLEMYASEGGMRLTSAAIGTLIKYPWTADAPPALGRDKFNIYRTELPYFERVADELGLIRQESHVWARHPLSYLMEAADDICYAILDLEDAVEIGILDVKEFESLFAGFAEYERVWETDDVRQKCAMLRGIAVGRCVSEVADKFMLHHDSLLAGTFAAKDLLNVCAPSVQGTLIKAKELASNKVYRHHTKLVTELAAYPCLAVLLDVLVPAIFALHTRGRDQLTPRENRALGLMEHGGQIQPTLYQAYMRVLDFIGAMTDNYAANLARDISGIGIL</sequence>
<comment type="caution">
    <text evidence="3">The sequence shown here is derived from an EMBL/GenBank/DDBJ whole genome shotgun (WGS) entry which is preliminary data.</text>
</comment>
<dbReference type="SMART" id="SM00471">
    <property type="entry name" value="HDc"/>
    <property type="match status" value="1"/>
</dbReference>
<dbReference type="Proteomes" id="UP000295611">
    <property type="component" value="Unassembled WGS sequence"/>
</dbReference>
<dbReference type="InterPro" id="IPR003607">
    <property type="entry name" value="HD/PDEase_dom"/>
</dbReference>
<dbReference type="GO" id="GO:0008832">
    <property type="term" value="F:dGTPase activity"/>
    <property type="evidence" value="ECO:0007669"/>
    <property type="project" value="TreeGrafter"/>
</dbReference>
<keyword evidence="4" id="KW-1185">Reference proteome</keyword>
<dbReference type="InterPro" id="IPR006674">
    <property type="entry name" value="HD_domain"/>
</dbReference>
<keyword evidence="1" id="KW-0378">Hydrolase</keyword>
<reference evidence="3 4" key="1">
    <citation type="submission" date="2019-03" db="EMBL/GenBank/DDBJ databases">
        <title>Genomic Encyclopedia of Type Strains, Phase III (KMG-III): the genomes of soil and plant-associated and newly described type strains.</title>
        <authorList>
            <person name="Whitman W."/>
        </authorList>
    </citation>
    <scope>NUCLEOTIDE SEQUENCE [LARGE SCALE GENOMIC DNA]</scope>
    <source>
        <strain evidence="3 4">CECT 8976</strain>
    </source>
</reference>
<organism evidence="3 4">
    <name type="scientific">Paludibacterium purpuratum</name>
    <dbReference type="NCBI Taxonomy" id="1144873"/>
    <lineage>
        <taxon>Bacteria</taxon>
        <taxon>Pseudomonadati</taxon>
        <taxon>Pseudomonadota</taxon>
        <taxon>Betaproteobacteria</taxon>
        <taxon>Neisseriales</taxon>
        <taxon>Chromobacteriaceae</taxon>
        <taxon>Paludibacterium</taxon>
    </lineage>
</organism>
<dbReference type="GO" id="GO:0006203">
    <property type="term" value="P:dGTP catabolic process"/>
    <property type="evidence" value="ECO:0007669"/>
    <property type="project" value="TreeGrafter"/>
</dbReference>
<dbReference type="PANTHER" id="PTHR11373">
    <property type="entry name" value="DEOXYNUCLEOSIDE TRIPHOSPHATE TRIPHOSPHOHYDROLASE"/>
    <property type="match status" value="1"/>
</dbReference>
<evidence type="ECO:0000259" key="2">
    <source>
        <dbReference type="SMART" id="SM00471"/>
    </source>
</evidence>
<dbReference type="Gene3D" id="1.10.3550.10">
    <property type="entry name" value="eoxyguanosinetriphosphate triphosphohydrolase domain-like"/>
    <property type="match status" value="1"/>
</dbReference>
<dbReference type="Gene3D" id="1.10.3210.10">
    <property type="entry name" value="Hypothetical protein af1432"/>
    <property type="match status" value="1"/>
</dbReference>
<dbReference type="Gene3D" id="1.10.3410.10">
    <property type="entry name" value="putative deoxyguanosinetriphosphate triphosphohydrolase like domain"/>
    <property type="match status" value="1"/>
</dbReference>
<gene>
    <name evidence="3" type="ORF">DFP86_12238</name>
</gene>
<name>A0A4R7AX01_9NEIS</name>
<protein>
    <submittedName>
        <fullName evidence="3">dGTPase</fullName>
    </submittedName>
</protein>
<dbReference type="AlphaFoldDB" id="A0A4R7AX01"/>
<dbReference type="InterPro" id="IPR027432">
    <property type="entry name" value="dGTP_triphosphohydrolase_C"/>
</dbReference>
<dbReference type="Pfam" id="PF01966">
    <property type="entry name" value="HD"/>
    <property type="match status" value="1"/>
</dbReference>
<feature type="domain" description="HD/PDEase" evidence="2">
    <location>
        <begin position="74"/>
        <end position="272"/>
    </location>
</feature>
<dbReference type="NCBIfam" id="TIGR01353">
    <property type="entry name" value="dGTP_triPase"/>
    <property type="match status" value="1"/>
</dbReference>
<evidence type="ECO:0000256" key="1">
    <source>
        <dbReference type="ARBA" id="ARBA00022801"/>
    </source>
</evidence>
<dbReference type="InterPro" id="IPR006261">
    <property type="entry name" value="dGTPase"/>
</dbReference>
<dbReference type="PANTHER" id="PTHR11373:SF40">
    <property type="entry name" value="DEOXYGUANOSINETRIPHOSPHATE TRIPHOSPHOHYDROLASE-LIKE PROTEIN 2"/>
    <property type="match status" value="1"/>
</dbReference>
<dbReference type="NCBIfam" id="NF002205">
    <property type="entry name" value="PRK01096.1"/>
    <property type="match status" value="1"/>
</dbReference>
<evidence type="ECO:0000313" key="3">
    <source>
        <dbReference type="EMBL" id="TDR70636.1"/>
    </source>
</evidence>
<dbReference type="EMBL" id="SNZP01000022">
    <property type="protein sequence ID" value="TDR70636.1"/>
    <property type="molecule type" value="Genomic_DNA"/>
</dbReference>